<reference evidence="2" key="1">
    <citation type="journal article" date="2020" name="Stud. Mycol.">
        <title>101 Dothideomycetes genomes: a test case for predicting lifestyles and emergence of pathogens.</title>
        <authorList>
            <person name="Haridas S."/>
            <person name="Albert R."/>
            <person name="Binder M."/>
            <person name="Bloem J."/>
            <person name="Labutti K."/>
            <person name="Salamov A."/>
            <person name="Andreopoulos B."/>
            <person name="Baker S."/>
            <person name="Barry K."/>
            <person name="Bills G."/>
            <person name="Bluhm B."/>
            <person name="Cannon C."/>
            <person name="Castanera R."/>
            <person name="Culley D."/>
            <person name="Daum C."/>
            <person name="Ezra D."/>
            <person name="Gonzalez J."/>
            <person name="Henrissat B."/>
            <person name="Kuo A."/>
            <person name="Liang C."/>
            <person name="Lipzen A."/>
            <person name="Lutzoni F."/>
            <person name="Magnuson J."/>
            <person name="Mondo S."/>
            <person name="Nolan M."/>
            <person name="Ohm R."/>
            <person name="Pangilinan J."/>
            <person name="Park H.-J."/>
            <person name="Ramirez L."/>
            <person name="Alfaro M."/>
            <person name="Sun H."/>
            <person name="Tritt A."/>
            <person name="Yoshinaga Y."/>
            <person name="Zwiers L.-H."/>
            <person name="Turgeon B."/>
            <person name="Goodwin S."/>
            <person name="Spatafora J."/>
            <person name="Crous P."/>
            <person name="Grigoriev I."/>
        </authorList>
    </citation>
    <scope>NUCLEOTIDE SEQUENCE</scope>
    <source>
        <strain evidence="2">CBS 116435</strain>
    </source>
</reference>
<accession>A0A9P4QGD1</accession>
<dbReference type="EMBL" id="MU003772">
    <property type="protein sequence ID" value="KAF2724369.1"/>
    <property type="molecule type" value="Genomic_DNA"/>
</dbReference>
<comment type="caution">
    <text evidence="2">The sequence shown here is derived from an EMBL/GenBank/DDBJ whole genome shotgun (WGS) entry which is preliminary data.</text>
</comment>
<dbReference type="Proteomes" id="UP000799441">
    <property type="component" value="Unassembled WGS sequence"/>
</dbReference>
<evidence type="ECO:0000313" key="3">
    <source>
        <dbReference type="Proteomes" id="UP000799441"/>
    </source>
</evidence>
<dbReference type="OrthoDB" id="3642432at2759"/>
<protein>
    <submittedName>
        <fullName evidence="2">Uncharacterized protein</fullName>
    </submittedName>
</protein>
<evidence type="ECO:0000256" key="1">
    <source>
        <dbReference type="SAM" id="MobiDB-lite"/>
    </source>
</evidence>
<feature type="compositionally biased region" description="Low complexity" evidence="1">
    <location>
        <begin position="12"/>
        <end position="22"/>
    </location>
</feature>
<name>A0A9P4QGD1_9PEZI</name>
<feature type="compositionally biased region" description="Acidic residues" evidence="1">
    <location>
        <begin position="268"/>
        <end position="278"/>
    </location>
</feature>
<proteinExistence type="predicted"/>
<gene>
    <name evidence="2" type="ORF">K431DRAFT_301086</name>
</gene>
<sequence>MATLYTHHTGFSSSPSLPIHHPSTPPYTPLRSKASRPFSSRAASPASFTSSIHPTEQESPAKKGAQRLASLANSNDFQIEEIEDSDIGYHTDVDIVYPQELEERDSDGADSDVSGDSDGEDEEEMDGGIAGRMASMRCDDDESGESGEAADQSRHRGLKQRTGSRIFKRSHSQSMTGEHSDAADTDAMCDQDLDASARRLRRRVRGPPTSAPITVTPPPGSTPSARRFSPLRTDVSRGSPDSFRTAAESRPISGHASPRAGFPSVNMVDDDSDDDDHDELAARIRNGKGQNMDVDDDHDSD</sequence>
<feature type="compositionally biased region" description="Low complexity" evidence="1">
    <location>
        <begin position="35"/>
        <end position="51"/>
    </location>
</feature>
<organism evidence="2 3">
    <name type="scientific">Polychaeton citri CBS 116435</name>
    <dbReference type="NCBI Taxonomy" id="1314669"/>
    <lineage>
        <taxon>Eukaryota</taxon>
        <taxon>Fungi</taxon>
        <taxon>Dikarya</taxon>
        <taxon>Ascomycota</taxon>
        <taxon>Pezizomycotina</taxon>
        <taxon>Dothideomycetes</taxon>
        <taxon>Dothideomycetidae</taxon>
        <taxon>Capnodiales</taxon>
        <taxon>Capnodiaceae</taxon>
        <taxon>Polychaeton</taxon>
    </lineage>
</organism>
<dbReference type="AlphaFoldDB" id="A0A9P4QGD1"/>
<feature type="region of interest" description="Disordered" evidence="1">
    <location>
        <begin position="1"/>
        <end position="301"/>
    </location>
</feature>
<feature type="compositionally biased region" description="Acidic residues" evidence="1">
    <location>
        <begin position="183"/>
        <end position="193"/>
    </location>
</feature>
<keyword evidence="3" id="KW-1185">Reference proteome</keyword>
<evidence type="ECO:0000313" key="2">
    <source>
        <dbReference type="EMBL" id="KAF2724369.1"/>
    </source>
</evidence>
<feature type="compositionally biased region" description="Acidic residues" evidence="1">
    <location>
        <begin position="100"/>
        <end position="126"/>
    </location>
</feature>